<keyword evidence="7" id="KW-1185">Reference proteome</keyword>
<comment type="caution">
    <text evidence="6">The sequence shown here is derived from an EMBL/GenBank/DDBJ whole genome shotgun (WGS) entry which is preliminary data.</text>
</comment>
<feature type="domain" description="Calcineurin-like phosphoesterase" evidence="5">
    <location>
        <begin position="2"/>
        <end position="139"/>
    </location>
</feature>
<dbReference type="InterPro" id="IPR029052">
    <property type="entry name" value="Metallo-depent_PP-like"/>
</dbReference>
<comment type="cofactor">
    <cofactor evidence="4">
        <name>a divalent metal cation</name>
        <dbReference type="ChEBI" id="CHEBI:60240"/>
    </cofactor>
</comment>
<accession>A0AA41G151</accession>
<sequence length="169" mass="18189">MLTVISDTHGTDGHRLAGRTLDAVREADHVVHAGDFTTEAVLDAVEAECDRFTGVIGNNDSPAVRDRLPDVATLSWSGLRVVVAHGHEHTETSLSLLARQEDADVVVVGHSHNPTVTEFGGWTLVNPGSYADPRRYRPAHAELTTDAGAVRIRLRSPDGTPLSTTVVER</sequence>
<dbReference type="InterPro" id="IPR000979">
    <property type="entry name" value="Phosphodiesterase_MJ0936/Vps29"/>
</dbReference>
<proteinExistence type="inferred from homology"/>
<dbReference type="InterPro" id="IPR024654">
    <property type="entry name" value="Calcineurin-like_PHP_lpxH"/>
</dbReference>
<evidence type="ECO:0000256" key="3">
    <source>
        <dbReference type="ARBA" id="ARBA00022801"/>
    </source>
</evidence>
<evidence type="ECO:0000313" key="6">
    <source>
        <dbReference type="EMBL" id="MBV0902331.1"/>
    </source>
</evidence>
<protein>
    <recommendedName>
        <fullName evidence="4">Phosphoesterase</fullName>
        <ecNumber evidence="4">3.1.4.-</ecNumber>
    </recommendedName>
</protein>
<dbReference type="GO" id="GO:0016787">
    <property type="term" value="F:hydrolase activity"/>
    <property type="evidence" value="ECO:0007669"/>
    <property type="project" value="UniProtKB-UniRule"/>
</dbReference>
<dbReference type="PANTHER" id="PTHR11124">
    <property type="entry name" value="VACUOLAR SORTING PROTEIN VPS29"/>
    <property type="match status" value="1"/>
</dbReference>
<name>A0AA41G151_9EURY</name>
<keyword evidence="2 4" id="KW-0479">Metal-binding</keyword>
<evidence type="ECO:0000313" key="7">
    <source>
        <dbReference type="Proteomes" id="UP001166304"/>
    </source>
</evidence>
<evidence type="ECO:0000256" key="4">
    <source>
        <dbReference type="RuleBase" id="RU362039"/>
    </source>
</evidence>
<dbReference type="InterPro" id="IPR020935">
    <property type="entry name" value="PdiEstase_YfcE_CS"/>
</dbReference>
<dbReference type="SUPFAM" id="SSF56300">
    <property type="entry name" value="Metallo-dependent phosphatases"/>
    <property type="match status" value="1"/>
</dbReference>
<reference evidence="6" key="1">
    <citation type="submission" date="2021-06" db="EMBL/GenBank/DDBJ databases">
        <title>New haloarchaea isolates fom saline soil.</title>
        <authorList>
            <person name="Duran-Viseras A."/>
            <person name="Sanchez-Porro C.S."/>
            <person name="Ventosa A."/>
        </authorList>
    </citation>
    <scope>NUCLEOTIDE SEQUENCE</scope>
    <source>
        <strain evidence="6">JCM 18369</strain>
    </source>
</reference>
<dbReference type="EC" id="3.1.4.-" evidence="4"/>
<evidence type="ECO:0000256" key="2">
    <source>
        <dbReference type="ARBA" id="ARBA00022723"/>
    </source>
</evidence>
<organism evidence="6 7">
    <name type="scientific">Haloarcula salina</name>
    <dbReference type="NCBI Taxonomy" id="1429914"/>
    <lineage>
        <taxon>Archaea</taxon>
        <taxon>Methanobacteriati</taxon>
        <taxon>Methanobacteriota</taxon>
        <taxon>Stenosarchaea group</taxon>
        <taxon>Halobacteria</taxon>
        <taxon>Halobacteriales</taxon>
        <taxon>Haloarculaceae</taxon>
        <taxon>Haloarcula</taxon>
    </lineage>
</organism>
<dbReference type="CDD" id="cd00841">
    <property type="entry name" value="MPP_YfcE"/>
    <property type="match status" value="1"/>
</dbReference>
<gene>
    <name evidence="6" type="ORF">KTS37_11075</name>
</gene>
<dbReference type="EMBL" id="JAHQXE010000003">
    <property type="protein sequence ID" value="MBV0902331.1"/>
    <property type="molecule type" value="Genomic_DNA"/>
</dbReference>
<dbReference type="Gene3D" id="3.60.21.10">
    <property type="match status" value="1"/>
</dbReference>
<keyword evidence="3" id="KW-0378">Hydrolase</keyword>
<dbReference type="AlphaFoldDB" id="A0AA41G151"/>
<dbReference type="PROSITE" id="PS01269">
    <property type="entry name" value="UPF0025"/>
    <property type="match status" value="1"/>
</dbReference>
<dbReference type="NCBIfam" id="TIGR00040">
    <property type="entry name" value="yfcE"/>
    <property type="match status" value="1"/>
</dbReference>
<dbReference type="Pfam" id="PF12850">
    <property type="entry name" value="Metallophos_2"/>
    <property type="match status" value="1"/>
</dbReference>
<dbReference type="RefSeq" id="WP_162413500.1">
    <property type="nucleotide sequence ID" value="NZ_JAHQXE010000003.1"/>
</dbReference>
<evidence type="ECO:0000259" key="5">
    <source>
        <dbReference type="Pfam" id="PF12850"/>
    </source>
</evidence>
<dbReference type="GO" id="GO:0046872">
    <property type="term" value="F:metal ion binding"/>
    <property type="evidence" value="ECO:0007669"/>
    <property type="project" value="UniProtKB-KW"/>
</dbReference>
<dbReference type="Proteomes" id="UP001166304">
    <property type="component" value="Unassembled WGS sequence"/>
</dbReference>
<dbReference type="InterPro" id="IPR041802">
    <property type="entry name" value="MPP_YfcE"/>
</dbReference>
<evidence type="ECO:0000256" key="1">
    <source>
        <dbReference type="ARBA" id="ARBA00008950"/>
    </source>
</evidence>
<comment type="similarity">
    <text evidence="1 4">Belongs to the metallophosphoesterase superfamily. YfcE family.</text>
</comment>